<evidence type="ECO:0000259" key="1">
    <source>
        <dbReference type="Pfam" id="PF04471"/>
    </source>
</evidence>
<dbReference type="EMBL" id="JABFCZ010000043">
    <property type="protein sequence ID" value="MBD1549568.1"/>
    <property type="molecule type" value="Genomic_DNA"/>
</dbReference>
<dbReference type="InterPro" id="IPR011856">
    <property type="entry name" value="tRNA_endonuc-like_dom_sf"/>
</dbReference>
<dbReference type="SUPFAM" id="SSF52980">
    <property type="entry name" value="Restriction endonuclease-like"/>
    <property type="match status" value="1"/>
</dbReference>
<dbReference type="Proteomes" id="UP000598467">
    <property type="component" value="Unassembled WGS sequence"/>
</dbReference>
<dbReference type="GO" id="GO:0015666">
    <property type="term" value="F:restriction endodeoxyribonuclease activity"/>
    <property type="evidence" value="ECO:0007669"/>
    <property type="project" value="TreeGrafter"/>
</dbReference>
<dbReference type="AlphaFoldDB" id="A0A926P4U8"/>
<sequence length="329" mass="36726">MPEDIGPDALEGGYVVVGWAELGDISALPNDREAIKRALVHAYPNRKPGAIPVEAGMILRYLHEVQIGDVVVYPSKHDRQVNIGRITGPVVHHPGPEDDADSYPNRRAVEWLGHFPRSEFSQSALYEIGAFITLFRIKNHATEFLAKIDPTVIVPDRVGEETEAPDDDSVAGTVSRQAEETTEDYVIRKIYTELSGYEFEHLVAHLLECMGYTARVSEKSGDGGVDVIAHTDELGFEPPIIKVQCKRKTDQTGEPEVSQLLGTLGEGECALFVNLGSYSKPARVLERNRPKLRLIDGEQFVKLMLENYDKLSARYRTMMPLKRIYVPDV</sequence>
<dbReference type="PANTHER" id="PTHR30015">
    <property type="entry name" value="MRR RESTRICTION SYSTEM PROTEIN"/>
    <property type="match status" value="1"/>
</dbReference>
<name>A0A926P4U8_9HYPH</name>
<proteinExistence type="predicted"/>
<protein>
    <submittedName>
        <fullName evidence="2">Restriction endonuclease</fullName>
    </submittedName>
</protein>
<dbReference type="InterPro" id="IPR011335">
    <property type="entry name" value="Restrct_endonuc-II-like"/>
</dbReference>
<dbReference type="PANTHER" id="PTHR30015:SF7">
    <property type="entry name" value="TYPE IV METHYL-DIRECTED RESTRICTION ENZYME ECOKMRR"/>
    <property type="match status" value="1"/>
</dbReference>
<dbReference type="InterPro" id="IPR007560">
    <property type="entry name" value="Restrct_endonuc_IV_Mrr"/>
</dbReference>
<dbReference type="GO" id="GO:0003677">
    <property type="term" value="F:DNA binding"/>
    <property type="evidence" value="ECO:0007669"/>
    <property type="project" value="InterPro"/>
</dbReference>
<dbReference type="Gene3D" id="3.40.1350.10">
    <property type="match status" value="1"/>
</dbReference>
<keyword evidence="2" id="KW-0378">Hydrolase</keyword>
<evidence type="ECO:0000313" key="2">
    <source>
        <dbReference type="EMBL" id="MBD1549568.1"/>
    </source>
</evidence>
<dbReference type="GO" id="GO:0009307">
    <property type="term" value="P:DNA restriction-modification system"/>
    <property type="evidence" value="ECO:0007669"/>
    <property type="project" value="InterPro"/>
</dbReference>
<feature type="domain" description="Restriction endonuclease type IV Mrr" evidence="1">
    <location>
        <begin position="193"/>
        <end position="304"/>
    </location>
</feature>
<organism evidence="2 3">
    <name type="scientific">Roseibium aggregatum</name>
    <dbReference type="NCBI Taxonomy" id="187304"/>
    <lineage>
        <taxon>Bacteria</taxon>
        <taxon>Pseudomonadati</taxon>
        <taxon>Pseudomonadota</taxon>
        <taxon>Alphaproteobacteria</taxon>
        <taxon>Hyphomicrobiales</taxon>
        <taxon>Stappiaceae</taxon>
        <taxon>Roseibium</taxon>
    </lineage>
</organism>
<dbReference type="Pfam" id="PF04471">
    <property type="entry name" value="Mrr_cat"/>
    <property type="match status" value="1"/>
</dbReference>
<comment type="caution">
    <text evidence="2">The sequence shown here is derived from an EMBL/GenBank/DDBJ whole genome shotgun (WGS) entry which is preliminary data.</text>
</comment>
<reference evidence="2" key="1">
    <citation type="submission" date="2020-05" db="EMBL/GenBank/DDBJ databases">
        <title>Identification of trans-AT polyketide cluster in two marine bacteria, producers of a novel glutaramide-containing polyketide sesbanimide D and analogs.</title>
        <authorList>
            <person name="Kacar D."/>
            <person name="Rodriguez P."/>
            <person name="Canedo L."/>
            <person name="Gonzalez E."/>
            <person name="Galan B."/>
            <person name="De La Calle F."/>
            <person name="Garcia J.L."/>
        </authorList>
    </citation>
    <scope>NUCLEOTIDE SEQUENCE</scope>
    <source>
        <strain evidence="2">PHM038</strain>
    </source>
</reference>
<dbReference type="InterPro" id="IPR052906">
    <property type="entry name" value="Type_IV_Methyl-Rstrct_Enzyme"/>
</dbReference>
<keyword evidence="2" id="KW-0255">Endonuclease</keyword>
<accession>A0A926P4U8</accession>
<keyword evidence="2" id="KW-0540">Nuclease</keyword>
<gene>
    <name evidence="2" type="ORF">HK439_25205</name>
</gene>
<evidence type="ECO:0000313" key="3">
    <source>
        <dbReference type="Proteomes" id="UP000598467"/>
    </source>
</evidence>